<keyword evidence="5" id="KW-1185">Reference proteome</keyword>
<gene>
    <name evidence="4" type="ORF">O2N63_06110</name>
</gene>
<feature type="compositionally biased region" description="Polar residues" evidence="2">
    <location>
        <begin position="16"/>
        <end position="25"/>
    </location>
</feature>
<comment type="caution">
    <text evidence="4">The sequence shown here is derived from an EMBL/GenBank/DDBJ whole genome shotgun (WGS) entry which is preliminary data.</text>
</comment>
<organism evidence="4 5">
    <name type="scientific">Aliiroseovarius salicola</name>
    <dbReference type="NCBI Taxonomy" id="3009082"/>
    <lineage>
        <taxon>Bacteria</taxon>
        <taxon>Pseudomonadati</taxon>
        <taxon>Pseudomonadota</taxon>
        <taxon>Alphaproteobacteria</taxon>
        <taxon>Rhodobacterales</taxon>
        <taxon>Paracoccaceae</taxon>
        <taxon>Aliiroseovarius</taxon>
    </lineage>
</organism>
<feature type="transmembrane region" description="Helical" evidence="3">
    <location>
        <begin position="198"/>
        <end position="220"/>
    </location>
</feature>
<sequence>MTTKPKAKKFRIRRSSAASEIQTDLTEGAPAANTPRPAASVRPQPAQDHVTPRKLNPMEEAALEPHEDGFPDRKFATATDVGSNASAEEDILAIRNEGLTGRQLRMARRVAQKHGISANSDYDAVRQLRKAGIDPFQRAAMLDLVAPDGGDKNEEEVKLPQTVDKPKLPGPQVFDAADRAQAIMDIQMGIVQRRRRKLLMLVTRLAFFVLLPTILVGYYYHNIASPMYATKSEFIIQQADGAGGSGLGGLFAGSGLATSQDSITVQSYLSSRDAMLRLDQDFGFKQAFTADGIDSIQRMPENASNEEAYKTYKKNILIGYDPTEGIIRMEVVAPTASLSQKFSQALIGYAEARVDNLSQRLRNDQMKGSHETYEEAERDMLAAQDEVLRLQEELGVFDATTDASALMGQINGFEAQVREKTLSLQQLLDNPRPNKARVDGIRGDIKRLETLIAELRDELTVGGAEGSLASVSARLRVAQTNLETRVMLMQQSLQQLETARIEANKQTRYLELGVNPVAPDEPTYPRKFENTVLAFLIFSGIYLVLSLTFSVLREQVSA</sequence>
<dbReference type="InterPro" id="IPR050445">
    <property type="entry name" value="Bact_polysacc_biosynth/exp"/>
</dbReference>
<accession>A0ABT4W1F8</accession>
<protein>
    <submittedName>
        <fullName evidence="4">Capsule biosynthesis protein</fullName>
    </submittedName>
</protein>
<feature type="region of interest" description="Disordered" evidence="2">
    <location>
        <begin position="1"/>
        <end position="83"/>
    </location>
</feature>
<dbReference type="Proteomes" id="UP001528040">
    <property type="component" value="Unassembled WGS sequence"/>
</dbReference>
<evidence type="ECO:0000313" key="5">
    <source>
        <dbReference type="Proteomes" id="UP001528040"/>
    </source>
</evidence>
<keyword evidence="1" id="KW-0175">Coiled coil</keyword>
<evidence type="ECO:0000256" key="2">
    <source>
        <dbReference type="SAM" id="MobiDB-lite"/>
    </source>
</evidence>
<dbReference type="EMBL" id="JAQIIO010000002">
    <property type="protein sequence ID" value="MDA5093662.1"/>
    <property type="molecule type" value="Genomic_DNA"/>
</dbReference>
<dbReference type="PANTHER" id="PTHR32309">
    <property type="entry name" value="TYROSINE-PROTEIN KINASE"/>
    <property type="match status" value="1"/>
</dbReference>
<feature type="compositionally biased region" description="Basic and acidic residues" evidence="2">
    <location>
        <begin position="63"/>
        <end position="75"/>
    </location>
</feature>
<reference evidence="4 5" key="1">
    <citation type="submission" date="2023-01" db="EMBL/GenBank/DDBJ databases">
        <authorList>
            <person name="Yoon J.-W."/>
        </authorList>
    </citation>
    <scope>NUCLEOTIDE SEQUENCE [LARGE SCALE GENOMIC DNA]</scope>
    <source>
        <strain evidence="4 5">KMU-50</strain>
    </source>
</reference>
<keyword evidence="3" id="KW-0812">Transmembrane</keyword>
<evidence type="ECO:0000256" key="3">
    <source>
        <dbReference type="SAM" id="Phobius"/>
    </source>
</evidence>
<keyword evidence="3" id="KW-1133">Transmembrane helix</keyword>
<dbReference type="PANTHER" id="PTHR32309:SF13">
    <property type="entry name" value="FERRIC ENTEROBACTIN TRANSPORT PROTEIN FEPE"/>
    <property type="match status" value="1"/>
</dbReference>
<feature type="coiled-coil region" evidence="1">
    <location>
        <begin position="366"/>
        <end position="393"/>
    </location>
</feature>
<feature type="transmembrane region" description="Helical" evidence="3">
    <location>
        <begin position="532"/>
        <end position="552"/>
    </location>
</feature>
<dbReference type="RefSeq" id="WP_271053343.1">
    <property type="nucleotide sequence ID" value="NZ_JAQIIO010000002.1"/>
</dbReference>
<feature type="compositionally biased region" description="Basic residues" evidence="2">
    <location>
        <begin position="1"/>
        <end position="14"/>
    </location>
</feature>
<evidence type="ECO:0000313" key="4">
    <source>
        <dbReference type="EMBL" id="MDA5093662.1"/>
    </source>
</evidence>
<name>A0ABT4W1F8_9RHOB</name>
<evidence type="ECO:0000256" key="1">
    <source>
        <dbReference type="SAM" id="Coils"/>
    </source>
</evidence>
<proteinExistence type="predicted"/>
<keyword evidence="3" id="KW-0472">Membrane</keyword>